<evidence type="ECO:0000313" key="6">
    <source>
        <dbReference type="EMBL" id="RGM13039.1"/>
    </source>
</evidence>
<keyword evidence="2" id="KW-0067">ATP-binding</keyword>
<proteinExistence type="predicted"/>
<reference evidence="10 11" key="2">
    <citation type="submission" date="2018-08" db="EMBL/GenBank/DDBJ databases">
        <title>A genome reference for cultivated species of the human gut microbiota.</title>
        <authorList>
            <person name="Zou Y."/>
            <person name="Xue W."/>
            <person name="Luo G."/>
        </authorList>
    </citation>
    <scope>NUCLEOTIDE SEQUENCE [LARGE SCALE GENOMIC DNA]</scope>
    <source>
        <strain evidence="8 12">AF33-12</strain>
        <strain evidence="7 11">AM32-6</strain>
        <strain evidence="6 10">TF01-20-2</strain>
    </source>
</reference>
<evidence type="ECO:0000313" key="5">
    <source>
        <dbReference type="EMBL" id="PLT69188.1"/>
    </source>
</evidence>
<reference evidence="4" key="3">
    <citation type="submission" date="2023-01" db="EMBL/GenBank/DDBJ databases">
        <title>Human gut microbiome strain richness.</title>
        <authorList>
            <person name="Chen-Liaw A."/>
        </authorList>
    </citation>
    <scope>NUCLEOTIDE SEQUENCE</scope>
    <source>
        <strain evidence="4">RTP21484st1_H11_RTP21484_190118</strain>
    </source>
</reference>
<dbReference type="PANTHER" id="PTHR30050:SF4">
    <property type="entry name" value="ATP-BINDING PROTEIN RV3427C IN INSERTION SEQUENCE-RELATED"/>
    <property type="match status" value="1"/>
</dbReference>
<evidence type="ECO:0000256" key="2">
    <source>
        <dbReference type="ARBA" id="ARBA00022840"/>
    </source>
</evidence>
<evidence type="ECO:0000313" key="12">
    <source>
        <dbReference type="Proteomes" id="UP000285610"/>
    </source>
</evidence>
<protein>
    <submittedName>
        <fullName evidence="5">AAA family ATPase</fullName>
    </submittedName>
    <submittedName>
        <fullName evidence="4">IS21-like element helper ATPase IstB</fullName>
    </submittedName>
</protein>
<comment type="caution">
    <text evidence="5">The sequence shown here is derived from an EMBL/GenBank/DDBJ whole genome shotgun (WGS) entry which is preliminary data.</text>
</comment>
<dbReference type="Gene3D" id="3.40.50.300">
    <property type="entry name" value="P-loop containing nucleotide triphosphate hydrolases"/>
    <property type="match status" value="1"/>
</dbReference>
<dbReference type="EMBL" id="QSSX01000139">
    <property type="protein sequence ID" value="RGM13039.1"/>
    <property type="molecule type" value="Genomic_DNA"/>
</dbReference>
<dbReference type="AlphaFoldDB" id="A0A2N5P244"/>
<dbReference type="InterPro" id="IPR027417">
    <property type="entry name" value="P-loop_NTPase"/>
</dbReference>
<dbReference type="InterPro" id="IPR002611">
    <property type="entry name" value="IstB_ATP-bd"/>
</dbReference>
<evidence type="ECO:0000313" key="7">
    <source>
        <dbReference type="EMBL" id="RHD04361.1"/>
    </source>
</evidence>
<evidence type="ECO:0000313" key="10">
    <source>
        <dbReference type="Proteomes" id="UP000260808"/>
    </source>
</evidence>
<dbReference type="InterPro" id="IPR047661">
    <property type="entry name" value="IstB"/>
</dbReference>
<evidence type="ECO:0000313" key="4">
    <source>
        <dbReference type="EMBL" id="MDB8689084.1"/>
    </source>
</evidence>
<dbReference type="Proteomes" id="UP000260808">
    <property type="component" value="Unassembled WGS sequence"/>
</dbReference>
<dbReference type="PIRSF" id="PIRSF003073">
    <property type="entry name" value="DNAC_TnpB_IstB"/>
    <property type="match status" value="1"/>
</dbReference>
<gene>
    <name evidence="4" type="primary">istB</name>
    <name evidence="5" type="ORF">CDL23_15820</name>
    <name evidence="7" type="ORF">DW812_12080</name>
    <name evidence="8" type="ORF">DWZ50_20900</name>
    <name evidence="6" type="ORF">DXC31_18850</name>
    <name evidence="4" type="ORF">PNW85_21090</name>
</gene>
<organism evidence="5 9">
    <name type="scientific">Mediterraneibacter gnavus</name>
    <name type="common">Ruminococcus gnavus</name>
    <dbReference type="NCBI Taxonomy" id="33038"/>
    <lineage>
        <taxon>Bacteria</taxon>
        <taxon>Bacillati</taxon>
        <taxon>Bacillota</taxon>
        <taxon>Clostridia</taxon>
        <taxon>Lachnospirales</taxon>
        <taxon>Lachnospiraceae</taxon>
        <taxon>Mediterraneibacter</taxon>
    </lineage>
</organism>
<reference evidence="5 9" key="1">
    <citation type="journal article" date="2017" name="Genome Med.">
        <title>A novel Ruminococcus gnavus clade enriched in inflammatory bowel disease patients.</title>
        <authorList>
            <person name="Hall A.B."/>
            <person name="Yassour M."/>
            <person name="Sauk J."/>
            <person name="Garner A."/>
            <person name="Jiang X."/>
            <person name="Arthur T."/>
            <person name="Lagoudas G.K."/>
            <person name="Vatanen T."/>
            <person name="Fornelos N."/>
            <person name="Wilson R."/>
            <person name="Bertha M."/>
            <person name="Cohen M."/>
            <person name="Garber J."/>
            <person name="Khalili H."/>
            <person name="Gevers D."/>
            <person name="Ananthakrishnan A.N."/>
            <person name="Kugathasan S."/>
            <person name="Lander E.S."/>
            <person name="Blainey P."/>
            <person name="Vlamakis H."/>
            <person name="Xavier R.J."/>
            <person name="Huttenhower C."/>
        </authorList>
    </citation>
    <scope>NUCLEOTIDE SEQUENCE [LARGE SCALE GENOMIC DNA]</scope>
    <source>
        <strain evidence="5 9">RJX1125</strain>
    </source>
</reference>
<name>A0A2N5P244_MEDGN</name>
<evidence type="ECO:0000259" key="3">
    <source>
        <dbReference type="Pfam" id="PF01695"/>
    </source>
</evidence>
<dbReference type="Proteomes" id="UP001212160">
    <property type="component" value="Unassembled WGS sequence"/>
</dbReference>
<dbReference type="RefSeq" id="WP_100933668.1">
    <property type="nucleotide sequence ID" value="NZ_CABHNE010000052.1"/>
</dbReference>
<dbReference type="SUPFAM" id="SSF52540">
    <property type="entry name" value="P-loop containing nucleoside triphosphate hydrolases"/>
    <property type="match status" value="1"/>
</dbReference>
<dbReference type="GO" id="GO:0005524">
    <property type="term" value="F:ATP binding"/>
    <property type="evidence" value="ECO:0007669"/>
    <property type="project" value="UniProtKB-KW"/>
</dbReference>
<dbReference type="EMBL" id="QSIR01000019">
    <property type="protein sequence ID" value="RHD04361.1"/>
    <property type="molecule type" value="Genomic_DNA"/>
</dbReference>
<evidence type="ECO:0000313" key="9">
    <source>
        <dbReference type="Proteomes" id="UP000235093"/>
    </source>
</evidence>
<dbReference type="InterPro" id="IPR028350">
    <property type="entry name" value="DNAC/IstB-like"/>
</dbReference>
<dbReference type="EMBL" id="QRQE01000168">
    <property type="protein sequence ID" value="RHM65535.1"/>
    <property type="molecule type" value="Genomic_DNA"/>
</dbReference>
<dbReference type="EMBL" id="JAQMLA010000224">
    <property type="protein sequence ID" value="MDB8689084.1"/>
    <property type="molecule type" value="Genomic_DNA"/>
</dbReference>
<dbReference type="Proteomes" id="UP000285610">
    <property type="component" value="Unassembled WGS sequence"/>
</dbReference>
<dbReference type="PANTHER" id="PTHR30050">
    <property type="entry name" value="CHROMOSOMAL REPLICATION INITIATOR PROTEIN DNAA"/>
    <property type="match status" value="1"/>
</dbReference>
<dbReference type="GO" id="GO:0006260">
    <property type="term" value="P:DNA replication"/>
    <property type="evidence" value="ECO:0007669"/>
    <property type="project" value="TreeGrafter"/>
</dbReference>
<dbReference type="CDD" id="cd00009">
    <property type="entry name" value="AAA"/>
    <property type="match status" value="1"/>
</dbReference>
<sequence>MTNQSTIDKLIEMRLTAMADAFRNQLDDPKCREIPFEDQFGMLVDIEYSSRKNNRLKRLIKNAGFDQPEANIMDINYTSGRKLNKELIRRLATCEYISAHRNLFITGATGCGKTYMACAFGMEACKQYFNTKYVRLPDLLIDLEIARTDGNYKKVMAKYANPVVLILDEWLLLKPTDSEQRDIFELLHRRRKKSSTIFCSQYEFEEWYDQLGGDDSPLADAIIDRIAHDSYRINITSIDAEHDISMREVYGLDKTLRE</sequence>
<dbReference type="Proteomes" id="UP000284472">
    <property type="component" value="Unassembled WGS sequence"/>
</dbReference>
<keyword evidence="1" id="KW-0547">Nucleotide-binding</keyword>
<evidence type="ECO:0000313" key="11">
    <source>
        <dbReference type="Proteomes" id="UP000284472"/>
    </source>
</evidence>
<dbReference type="NCBIfam" id="NF038214">
    <property type="entry name" value="IS21_help_AAA"/>
    <property type="match status" value="1"/>
</dbReference>
<evidence type="ECO:0000313" key="8">
    <source>
        <dbReference type="EMBL" id="RHM65535.1"/>
    </source>
</evidence>
<dbReference type="Proteomes" id="UP000235093">
    <property type="component" value="Unassembled WGS sequence"/>
</dbReference>
<dbReference type="EMBL" id="NIHT01000058">
    <property type="protein sequence ID" value="PLT69188.1"/>
    <property type="molecule type" value="Genomic_DNA"/>
</dbReference>
<dbReference type="Pfam" id="PF01695">
    <property type="entry name" value="IstB_IS21"/>
    <property type="match status" value="1"/>
</dbReference>
<evidence type="ECO:0000256" key="1">
    <source>
        <dbReference type="ARBA" id="ARBA00022741"/>
    </source>
</evidence>
<accession>A0A2N5P244</accession>
<feature type="domain" description="IstB-like ATP-binding" evidence="3">
    <location>
        <begin position="10"/>
        <end position="236"/>
    </location>
</feature>